<dbReference type="EMBL" id="JADLJS010000001">
    <property type="protein sequence ID" value="MBF8644040.1"/>
    <property type="molecule type" value="Genomic_DNA"/>
</dbReference>
<gene>
    <name evidence="1" type="ORF">IRZ77_00505</name>
</gene>
<protein>
    <submittedName>
        <fullName evidence="1">Uncharacterized protein</fullName>
    </submittedName>
</protein>
<accession>A0ABS0FUI9</accession>
<dbReference type="RefSeq" id="WP_196172602.1">
    <property type="nucleotide sequence ID" value="NZ_JADLJR010000001.1"/>
</dbReference>
<reference evidence="1 2" key="1">
    <citation type="submission" date="2020-10" db="EMBL/GenBank/DDBJ databases">
        <title>Genome sequences of Pseudomonas isolates.</title>
        <authorList>
            <person name="Wessels L."/>
            <person name="Reich F."/>
            <person name="Hammerl J."/>
        </authorList>
    </citation>
    <scope>NUCLEOTIDE SEQUENCE [LARGE SCALE GENOMIC DNA]</scope>
    <source>
        <strain evidence="1 2">20-MO00628-0</strain>
    </source>
</reference>
<keyword evidence="2" id="KW-1185">Reference proteome</keyword>
<sequence length="110" mass="12277">MVIQRVTLRSGLDIESTVVIDPKGLLVEKGKSKILSSNRSKLNSTVQFRAPQDGEELIARQPTTPCQALIDYVVAGNQSRTAFIDFICHAATLWDSDNLEFIEQLLYPQN</sequence>
<evidence type="ECO:0000313" key="1">
    <source>
        <dbReference type="EMBL" id="MBF8644040.1"/>
    </source>
</evidence>
<proteinExistence type="predicted"/>
<organism evidence="1 2">
    <name type="scientific">Pseudomonas pudica</name>
    <dbReference type="NCBI Taxonomy" id="272772"/>
    <lineage>
        <taxon>Bacteria</taxon>
        <taxon>Pseudomonadati</taxon>
        <taxon>Pseudomonadota</taxon>
        <taxon>Gammaproteobacteria</taxon>
        <taxon>Pseudomonadales</taxon>
        <taxon>Pseudomonadaceae</taxon>
        <taxon>Pseudomonas</taxon>
    </lineage>
</organism>
<evidence type="ECO:0000313" key="2">
    <source>
        <dbReference type="Proteomes" id="UP000639294"/>
    </source>
</evidence>
<comment type="caution">
    <text evidence="1">The sequence shown here is derived from an EMBL/GenBank/DDBJ whole genome shotgun (WGS) entry which is preliminary data.</text>
</comment>
<name>A0ABS0FUI9_9PSED</name>
<dbReference type="Proteomes" id="UP000639294">
    <property type="component" value="Unassembled WGS sequence"/>
</dbReference>